<organism evidence="1 2">
    <name type="scientific">Macaca fascicularis</name>
    <name type="common">Crab-eating macaque</name>
    <name type="synonym">Cynomolgus monkey</name>
    <dbReference type="NCBI Taxonomy" id="9541"/>
    <lineage>
        <taxon>Eukaryota</taxon>
        <taxon>Metazoa</taxon>
        <taxon>Chordata</taxon>
        <taxon>Craniata</taxon>
        <taxon>Vertebrata</taxon>
        <taxon>Euteleostomi</taxon>
        <taxon>Mammalia</taxon>
        <taxon>Eutheria</taxon>
        <taxon>Euarchontoglires</taxon>
        <taxon>Primates</taxon>
        <taxon>Haplorrhini</taxon>
        <taxon>Catarrhini</taxon>
        <taxon>Cercopithecidae</taxon>
        <taxon>Cercopithecinae</taxon>
        <taxon>Macaca</taxon>
    </lineage>
</organism>
<dbReference type="Ensembl" id="ENSMFAT00000074584.1">
    <property type="protein sequence ID" value="ENSMFAP00000052524.1"/>
    <property type="gene ID" value="ENSMFAG00000050078.1"/>
</dbReference>
<evidence type="ECO:0000313" key="1">
    <source>
        <dbReference type="Ensembl" id="ENSMFAP00000052524.1"/>
    </source>
</evidence>
<reference evidence="1" key="3">
    <citation type="submission" date="2025-09" db="UniProtKB">
        <authorList>
            <consortium name="Ensembl"/>
        </authorList>
    </citation>
    <scope>IDENTIFICATION</scope>
</reference>
<accession>A0A7N9CR44</accession>
<reference evidence="1 2" key="1">
    <citation type="submission" date="2013-03" db="EMBL/GenBank/DDBJ databases">
        <authorList>
            <person name="Warren W."/>
            <person name="Wilson R.K."/>
        </authorList>
    </citation>
    <scope>NUCLEOTIDE SEQUENCE</scope>
</reference>
<evidence type="ECO:0000313" key="2">
    <source>
        <dbReference type="Proteomes" id="UP000233100"/>
    </source>
</evidence>
<protein>
    <submittedName>
        <fullName evidence="1">Uncharacterized protein</fullName>
    </submittedName>
</protein>
<keyword evidence="2" id="KW-1185">Reference proteome</keyword>
<reference evidence="1" key="2">
    <citation type="submission" date="2025-08" db="UniProtKB">
        <authorList>
            <consortium name="Ensembl"/>
        </authorList>
    </citation>
    <scope>IDENTIFICATION</scope>
</reference>
<dbReference type="AlphaFoldDB" id="A0A7N9CR44"/>
<name>A0A7N9CR44_MACFA</name>
<proteinExistence type="predicted"/>
<dbReference type="Proteomes" id="UP000233100">
    <property type="component" value="Chromosome X"/>
</dbReference>
<sequence length="39" mass="4383">SRVHVHNVRVCYLCILIPRCFCVSPVNEKAPENLSVSSI</sequence>